<reference evidence="2 3" key="1">
    <citation type="submission" date="2019-06" db="EMBL/GenBank/DDBJ databases">
        <title>Sequencing the genomes of 1000 actinobacteria strains.</title>
        <authorList>
            <person name="Klenk H.-P."/>
        </authorList>
    </citation>
    <scope>NUCLEOTIDE SEQUENCE [LARGE SCALE GENOMIC DNA]</scope>
    <source>
        <strain evidence="2 3">DSM 44826</strain>
    </source>
</reference>
<evidence type="ECO:0000313" key="3">
    <source>
        <dbReference type="Proteomes" id="UP000317940"/>
    </source>
</evidence>
<gene>
    <name evidence="2" type="ORF">FHX73_14563</name>
</gene>
<dbReference type="AlphaFoldDB" id="A0A561T7K7"/>
<organism evidence="2 3">
    <name type="scientific">Kitasatospora viridis</name>
    <dbReference type="NCBI Taxonomy" id="281105"/>
    <lineage>
        <taxon>Bacteria</taxon>
        <taxon>Bacillati</taxon>
        <taxon>Actinomycetota</taxon>
        <taxon>Actinomycetes</taxon>
        <taxon>Kitasatosporales</taxon>
        <taxon>Streptomycetaceae</taxon>
        <taxon>Kitasatospora</taxon>
    </lineage>
</organism>
<dbReference type="RefSeq" id="WP_145910313.1">
    <property type="nucleotide sequence ID" value="NZ_BAAAMZ010000007.1"/>
</dbReference>
<evidence type="ECO:0000313" key="2">
    <source>
        <dbReference type="EMBL" id="TWF83080.1"/>
    </source>
</evidence>
<dbReference type="EMBL" id="VIWT01000004">
    <property type="protein sequence ID" value="TWF83080.1"/>
    <property type="molecule type" value="Genomic_DNA"/>
</dbReference>
<proteinExistence type="predicted"/>
<dbReference type="Proteomes" id="UP000317940">
    <property type="component" value="Unassembled WGS sequence"/>
</dbReference>
<comment type="caution">
    <text evidence="2">The sequence shown here is derived from an EMBL/GenBank/DDBJ whole genome shotgun (WGS) entry which is preliminary data.</text>
</comment>
<keyword evidence="3" id="KW-1185">Reference proteome</keyword>
<accession>A0A561T7K7</accession>
<protein>
    <submittedName>
        <fullName evidence="2">Uncharacterized protein</fullName>
    </submittedName>
</protein>
<name>A0A561T7K7_9ACTN</name>
<evidence type="ECO:0000256" key="1">
    <source>
        <dbReference type="SAM" id="MobiDB-lite"/>
    </source>
</evidence>
<sequence length="77" mass="8509">MDRRHDGGTHGPGRAGSTGCQAVAPVPVPWLCRWQSADRADHPAGVTRTADNTARRHAPEGYRYCVYPRPGQQVWEN</sequence>
<feature type="region of interest" description="Disordered" evidence="1">
    <location>
        <begin position="1"/>
        <end position="22"/>
    </location>
</feature>